<dbReference type="EMBL" id="QVIG01000001">
    <property type="protein sequence ID" value="RGD60235.1"/>
    <property type="molecule type" value="Genomic_DNA"/>
</dbReference>
<protein>
    <submittedName>
        <fullName evidence="1">Glutaredoxin family protein</fullName>
    </submittedName>
</protein>
<proteinExistence type="predicted"/>
<dbReference type="AlphaFoldDB" id="A0A372ZYF1"/>
<comment type="caution">
    <text evidence="1">The sequence shown here is derived from an EMBL/GenBank/DDBJ whole genome shotgun (WGS) entry which is preliminary data.</text>
</comment>
<gene>
    <name evidence="1" type="ORF">DR950_22785</name>
</gene>
<reference evidence="1 2" key="1">
    <citation type="submission" date="2018-08" db="EMBL/GenBank/DDBJ databases">
        <title>Diversity &amp; Physiological Properties of Lignin-Decomposing Actinobacteria from Soil.</title>
        <authorList>
            <person name="Roh S.G."/>
            <person name="Kim S.B."/>
        </authorList>
    </citation>
    <scope>NUCLEOTIDE SEQUENCE [LARGE SCALE GENOMIC DNA]</scope>
    <source>
        <strain evidence="1 2">MMS17-GH009</strain>
    </source>
</reference>
<name>A0A372ZYF1_9ACTN</name>
<evidence type="ECO:0000313" key="2">
    <source>
        <dbReference type="Proteomes" id="UP000263377"/>
    </source>
</evidence>
<dbReference type="PANTHER" id="PTHR33558:SF1">
    <property type="entry name" value="GLUTAREDOXIN-LIKE PROTEIN C5ORF63 HOMOLOG"/>
    <property type="match status" value="1"/>
</dbReference>
<dbReference type="Gene3D" id="3.40.30.10">
    <property type="entry name" value="Glutaredoxin"/>
    <property type="match status" value="1"/>
</dbReference>
<dbReference type="InterPro" id="IPR052565">
    <property type="entry name" value="Glutaredoxin-like_YDR286C"/>
</dbReference>
<organism evidence="1 2">
    <name type="scientific">Kitasatospora xanthocidica</name>
    <dbReference type="NCBI Taxonomy" id="83382"/>
    <lineage>
        <taxon>Bacteria</taxon>
        <taxon>Bacillati</taxon>
        <taxon>Actinomycetota</taxon>
        <taxon>Actinomycetes</taxon>
        <taxon>Kitasatosporales</taxon>
        <taxon>Streptomycetaceae</taxon>
        <taxon>Kitasatospora</taxon>
    </lineage>
</organism>
<dbReference type="RefSeq" id="WP_049650473.1">
    <property type="nucleotide sequence ID" value="NZ_QVIG01000001.1"/>
</dbReference>
<dbReference type="InterPro" id="IPR036249">
    <property type="entry name" value="Thioredoxin-like_sf"/>
</dbReference>
<dbReference type="Pfam" id="PF05768">
    <property type="entry name" value="Glrx-like"/>
    <property type="match status" value="1"/>
</dbReference>
<keyword evidence="2" id="KW-1185">Reference proteome</keyword>
<dbReference type="PANTHER" id="PTHR33558">
    <property type="entry name" value="GLUTAREDOXIN-LIKE PROTEIN C5ORF63 HOMOLOG"/>
    <property type="match status" value="1"/>
</dbReference>
<evidence type="ECO:0000313" key="1">
    <source>
        <dbReference type="EMBL" id="RGD60235.1"/>
    </source>
</evidence>
<dbReference type="InterPro" id="IPR008554">
    <property type="entry name" value="Glutaredoxin-like"/>
</dbReference>
<dbReference type="Proteomes" id="UP000263377">
    <property type="component" value="Unassembled WGS sequence"/>
</dbReference>
<dbReference type="SUPFAM" id="SSF52833">
    <property type="entry name" value="Thioredoxin-like"/>
    <property type="match status" value="1"/>
</dbReference>
<accession>A0A372ZYF1</accession>
<sequence length="97" mass="11147">MAENGVVSPLLRRKSPEPAGRTVTLVGKPGCHLCDEAREVILRVTGELGASFEERDITRDEELYRRYWEQIPVTLIDGRQHDFWRVDERRLRTALGG</sequence>